<accession>A0ABU7J3F3</accession>
<gene>
    <name evidence="2" type="ORF">QWY20_05670</name>
</gene>
<organism evidence="2 3">
    <name type="scientific">Alkalimonas cellulosilytica</name>
    <dbReference type="NCBI Taxonomy" id="3058395"/>
    <lineage>
        <taxon>Bacteria</taxon>
        <taxon>Pseudomonadati</taxon>
        <taxon>Pseudomonadota</taxon>
        <taxon>Gammaproteobacteria</taxon>
        <taxon>Alkalimonas</taxon>
    </lineage>
</organism>
<feature type="transmembrane region" description="Helical" evidence="1">
    <location>
        <begin position="106"/>
        <end position="123"/>
    </location>
</feature>
<dbReference type="PANTHER" id="PTHR35867">
    <property type="entry name" value="PROTEIN RSEC"/>
    <property type="match status" value="1"/>
</dbReference>
<evidence type="ECO:0000313" key="3">
    <source>
        <dbReference type="Proteomes" id="UP001336314"/>
    </source>
</evidence>
<reference evidence="2 3" key="1">
    <citation type="submission" date="2023-07" db="EMBL/GenBank/DDBJ databases">
        <title>Alkalimonas sp., MEB108 novel, alkaliphilic bacterium isolated from Lonar Lake, India.</title>
        <authorList>
            <person name="Joshi A."/>
            <person name="Thite S."/>
        </authorList>
    </citation>
    <scope>NUCLEOTIDE SEQUENCE [LARGE SCALE GENOMIC DNA]</scope>
    <source>
        <strain evidence="2 3">MEB108</strain>
    </source>
</reference>
<keyword evidence="3" id="KW-1185">Reference proteome</keyword>
<feature type="transmembrane region" description="Helical" evidence="1">
    <location>
        <begin position="74"/>
        <end position="100"/>
    </location>
</feature>
<evidence type="ECO:0000256" key="1">
    <source>
        <dbReference type="SAM" id="Phobius"/>
    </source>
</evidence>
<dbReference type="Pfam" id="PF04246">
    <property type="entry name" value="RseC_MucC"/>
    <property type="match status" value="1"/>
</dbReference>
<evidence type="ECO:0000313" key="2">
    <source>
        <dbReference type="EMBL" id="MEE2000934.1"/>
    </source>
</evidence>
<dbReference type="InterPro" id="IPR026268">
    <property type="entry name" value="RseC"/>
</dbReference>
<dbReference type="Proteomes" id="UP001336314">
    <property type="component" value="Unassembled WGS sequence"/>
</dbReference>
<keyword evidence="1" id="KW-0812">Transmembrane</keyword>
<dbReference type="PIRSF" id="PIRSF004923">
    <property type="entry name" value="RseC"/>
    <property type="match status" value="1"/>
</dbReference>
<dbReference type="EMBL" id="JAUHLI010000004">
    <property type="protein sequence ID" value="MEE2000934.1"/>
    <property type="molecule type" value="Genomic_DNA"/>
</dbReference>
<dbReference type="PANTHER" id="PTHR35867:SF1">
    <property type="entry name" value="PROTEIN RSEC"/>
    <property type="match status" value="1"/>
</dbReference>
<keyword evidence="1" id="KW-1133">Transmembrane helix</keyword>
<protein>
    <submittedName>
        <fullName evidence="2">SoxR reducing system RseC family protein</fullName>
    </submittedName>
</protein>
<dbReference type="RefSeq" id="WP_330128060.1">
    <property type="nucleotide sequence ID" value="NZ_JAUHLI010000004.1"/>
</dbReference>
<keyword evidence="1" id="KW-0472">Membrane</keyword>
<comment type="caution">
    <text evidence="2">The sequence shown here is derived from an EMBL/GenBank/DDBJ whole genome shotgun (WGS) entry which is preliminary data.</text>
</comment>
<proteinExistence type="predicted"/>
<dbReference type="InterPro" id="IPR007359">
    <property type="entry name" value="SigmaE_reg_RseC_MucC"/>
</dbReference>
<name>A0ABU7J3F3_9GAMM</name>
<sequence length="159" mass="17205">MIEQVATVRKLGSDGVWLETTPVTTCNSCAASDDCGTGIVAKTFTPKRSQFFLVTDIALLPGQMVRIGTTEQRLLLAAFSLYLLPLVLMLSGVVALSWWFPALAEWWLIGAAFGLLWAGYHLAAKLSKGLERNAVLLLEVLPELAVTNQQAEVTAAKIT</sequence>